<keyword evidence="3" id="KW-1185">Reference proteome</keyword>
<organism evidence="2 3">
    <name type="scientific">Capnocytophaga canimorsus (strain 5)</name>
    <dbReference type="NCBI Taxonomy" id="860228"/>
    <lineage>
        <taxon>Bacteria</taxon>
        <taxon>Pseudomonadati</taxon>
        <taxon>Bacteroidota</taxon>
        <taxon>Flavobacteriia</taxon>
        <taxon>Flavobacteriales</taxon>
        <taxon>Flavobacteriaceae</taxon>
        <taxon>Capnocytophaga</taxon>
    </lineage>
</organism>
<proteinExistence type="predicted"/>
<feature type="region of interest" description="Disordered" evidence="1">
    <location>
        <begin position="62"/>
        <end position="83"/>
    </location>
</feature>
<dbReference type="HOGENOM" id="CLU_2536379_0_0_10"/>
<dbReference type="AlphaFoldDB" id="F9YS68"/>
<protein>
    <submittedName>
        <fullName evidence="2">Uncharacterized protein</fullName>
    </submittedName>
</protein>
<sequence length="83" mass="9523">MLDRLTHWLKTYGDTGDVSFKDFKEGVSESTFGDVNAIKSVLTTGGTIQDWLAVAMNALDPSRRKRQKRTTKQHYRHPYKTGY</sequence>
<accession>F9YS68</accession>
<reference evidence="2 3" key="1">
    <citation type="journal article" date="2011" name="J. Bacteriol.">
        <title>Complete genome sequence of the dog commensal and human pathogen Capnocytophaga canimorsus strain 5.</title>
        <authorList>
            <person name="Manfredi P."/>
            <person name="Pagni M."/>
            <person name="Cornelis G.R."/>
        </authorList>
    </citation>
    <scope>NUCLEOTIDE SEQUENCE [LARGE SCALE GENOMIC DNA]</scope>
    <source>
        <strain evidence="3">5</strain>
    </source>
</reference>
<name>F9YS68_CAPCC</name>
<evidence type="ECO:0000313" key="2">
    <source>
        <dbReference type="EMBL" id="AEK22621.1"/>
    </source>
</evidence>
<dbReference type="KEGG" id="ccm:Ccan_05010"/>
<dbReference type="EMBL" id="CP002113">
    <property type="protein sequence ID" value="AEK22621.1"/>
    <property type="molecule type" value="Genomic_DNA"/>
</dbReference>
<dbReference type="Proteomes" id="UP000008895">
    <property type="component" value="Chromosome"/>
</dbReference>
<evidence type="ECO:0000313" key="3">
    <source>
        <dbReference type="Proteomes" id="UP000008895"/>
    </source>
</evidence>
<feature type="compositionally biased region" description="Basic residues" evidence="1">
    <location>
        <begin position="63"/>
        <end position="83"/>
    </location>
</feature>
<dbReference type="STRING" id="860228.Ccan_05010"/>
<gene>
    <name evidence="2" type="ordered locus">Ccan_05010</name>
</gene>
<dbReference type="RefSeq" id="WP_013996613.1">
    <property type="nucleotide sequence ID" value="NC_015846.1"/>
</dbReference>
<evidence type="ECO:0000256" key="1">
    <source>
        <dbReference type="SAM" id="MobiDB-lite"/>
    </source>
</evidence>